<gene>
    <name evidence="2" type="primary">cms1</name>
    <name evidence="2" type="ORF">MCUN1_003504</name>
</gene>
<dbReference type="InterPro" id="IPR032704">
    <property type="entry name" value="Cms1"/>
</dbReference>
<evidence type="ECO:0000256" key="1">
    <source>
        <dbReference type="SAM" id="MobiDB-lite"/>
    </source>
</evidence>
<feature type="compositionally biased region" description="Low complexity" evidence="1">
    <location>
        <begin position="184"/>
        <end position="193"/>
    </location>
</feature>
<evidence type="ECO:0000313" key="2">
    <source>
        <dbReference type="EMBL" id="WFD36619.1"/>
    </source>
</evidence>
<dbReference type="PANTHER" id="PTHR24030">
    <property type="entry name" value="PROTEIN CMSS1"/>
    <property type="match status" value="1"/>
</dbReference>
<feature type="compositionally biased region" description="Basic residues" evidence="1">
    <location>
        <begin position="46"/>
        <end position="62"/>
    </location>
</feature>
<dbReference type="AlphaFoldDB" id="A0AAF0EY58"/>
<organism evidence="2 3">
    <name type="scientific">Malassezia cuniculi</name>
    <dbReference type="NCBI Taxonomy" id="948313"/>
    <lineage>
        <taxon>Eukaryota</taxon>
        <taxon>Fungi</taxon>
        <taxon>Dikarya</taxon>
        <taxon>Basidiomycota</taxon>
        <taxon>Ustilaginomycotina</taxon>
        <taxon>Malasseziomycetes</taxon>
        <taxon>Malasseziales</taxon>
        <taxon>Malasseziaceae</taxon>
        <taxon>Malassezia</taxon>
    </lineage>
</organism>
<dbReference type="PANTHER" id="PTHR24030:SF0">
    <property type="entry name" value="PROTEIN CMSS1"/>
    <property type="match status" value="1"/>
</dbReference>
<name>A0AAF0EY58_9BASI</name>
<proteinExistence type="predicted"/>
<dbReference type="Pfam" id="PF14617">
    <property type="entry name" value="CMS1"/>
    <property type="match status" value="1"/>
</dbReference>
<feature type="region of interest" description="Disordered" evidence="1">
    <location>
        <begin position="168"/>
        <end position="193"/>
    </location>
</feature>
<keyword evidence="3" id="KW-1185">Reference proteome</keyword>
<dbReference type="GO" id="GO:0005634">
    <property type="term" value="C:nucleus"/>
    <property type="evidence" value="ECO:0007669"/>
    <property type="project" value="TreeGrafter"/>
</dbReference>
<evidence type="ECO:0000313" key="3">
    <source>
        <dbReference type="Proteomes" id="UP001219933"/>
    </source>
</evidence>
<feature type="region of interest" description="Disordered" evidence="1">
    <location>
        <begin position="21"/>
        <end position="70"/>
    </location>
</feature>
<dbReference type="EMBL" id="CP119881">
    <property type="protein sequence ID" value="WFD36619.1"/>
    <property type="molecule type" value="Genomic_DNA"/>
</dbReference>
<protein>
    <submittedName>
        <fullName evidence="2">Protein cms1</fullName>
    </submittedName>
</protein>
<dbReference type="GO" id="GO:0030686">
    <property type="term" value="C:90S preribosome"/>
    <property type="evidence" value="ECO:0007669"/>
    <property type="project" value="TreeGrafter"/>
</dbReference>
<reference evidence="2" key="1">
    <citation type="submission" date="2023-03" db="EMBL/GenBank/DDBJ databases">
        <title>Mating type loci evolution in Malassezia.</title>
        <authorList>
            <person name="Coelho M.A."/>
        </authorList>
    </citation>
    <scope>NUCLEOTIDE SEQUENCE</scope>
    <source>
        <strain evidence="2">CBS 11721</strain>
    </source>
</reference>
<sequence>MADELDDGLVLDGDLVAVGSADESADYESGVEHTQAQRSDAQRDAKARRREKQKAARRKRAAKHNERTTAERALVTQPASLQADYICAQQRRVYPTLSALELDEVRVSEHMLTETLDWDQDRSLDTLAAFVQKYVRTSLDSSSPGQPKIIVVSGNAQRAADLVRPLRTLLPRDEPPPKKRVKGSDAAPAADPSTPTVAKLFARHFKADAQAAWLKDQVAPIAVGTPHRLRQLIDMGALRLDAAAAIVIDHSWVDQKHRTIFDGPETRVAIVDLIGLASVRDALRRKNGAKLLLF</sequence>
<dbReference type="Proteomes" id="UP001219933">
    <property type="component" value="Chromosome 5"/>
</dbReference>
<accession>A0AAF0EY58</accession>